<comment type="caution">
    <text evidence="1">The sequence shown here is derived from an EMBL/GenBank/DDBJ whole genome shotgun (WGS) entry which is preliminary data.</text>
</comment>
<proteinExistence type="predicted"/>
<evidence type="ECO:0000313" key="2">
    <source>
        <dbReference type="Proteomes" id="UP000621307"/>
    </source>
</evidence>
<keyword evidence="2" id="KW-1185">Reference proteome</keyword>
<dbReference type="EMBL" id="JACJQL010000030">
    <property type="protein sequence ID" value="MBD2253374.1"/>
    <property type="molecule type" value="Genomic_DNA"/>
</dbReference>
<organism evidence="1 2">
    <name type="scientific">Nostoc parmelioides FACHB-3921</name>
    <dbReference type="NCBI Taxonomy" id="2692909"/>
    <lineage>
        <taxon>Bacteria</taxon>
        <taxon>Bacillati</taxon>
        <taxon>Cyanobacteriota</taxon>
        <taxon>Cyanophyceae</taxon>
        <taxon>Nostocales</taxon>
        <taxon>Nostocaceae</taxon>
        <taxon>Nostoc</taxon>
    </lineage>
</organism>
<protein>
    <recommendedName>
        <fullName evidence="3">Phage tail protein</fullName>
    </recommendedName>
</protein>
<dbReference type="Proteomes" id="UP000621307">
    <property type="component" value="Unassembled WGS sequence"/>
</dbReference>
<evidence type="ECO:0008006" key="3">
    <source>
        <dbReference type="Google" id="ProtNLM"/>
    </source>
</evidence>
<sequence>MNQLERLYHLLPSIYRQRDLAQGEPLRALLAVMESQLRTIEADIDGLYENWFIETCDEWVVPYIADLLGIDGLNDEKSLLWSQRSYVANTIAYRRRKGTPAILENITFDVTGWRAKVVEFFELLSATQNINHIRLGKSSTIDIRHRANLEQLNSPFDAIAHLVDVRRISPDRIKSEQSFAAMRGKYNISNLGLFVWRLQSYPITNSPAYLLENQTENKVIKYTFHPLGYQINLFNRPQTKTEITQFAQAINLPGAITQQAFAADLKAYQQQYKDARPEQQPPDSQYYGPNRSFNISNISPMQLVSMDLSNWQSPESGKVAVDVKLGRIAFPINEPPTQAVNVSYCYSFSGDIGGGPYDRQPTLATNDSVSWYCVVSQDRKTLQDALKAYLAQDNLSGIIEIADNQKHELTEPITLKKIGRLTIQAANGMRPIISCGENQLGVKVADDNPDAALTFNGILIDAKFSIQTGLKLKIIHCTLIGGVEGEKSKQNIISSLQIFISHSIVGALQLPEQIVSLTVQDSIINSILEDVSSLKKAANDATIDIKKLRNNADLNYEIATNTTDEKSFLRTTLERTTIFGKVNLHELTLASNVIFTAPVTVKNCQTGSVRFSYVPKDSQTPRRYCCQPLEGSDANHQIKPLFTSVQYGDPGYAQLALACAPEIATGADDGGEMGAFHLLHQPQRTAYLRLSLEEYLPAGSEAGIFYMS</sequence>
<dbReference type="Pfam" id="PF09684">
    <property type="entry name" value="Tail_P2_I"/>
    <property type="match status" value="1"/>
</dbReference>
<evidence type="ECO:0000313" key="1">
    <source>
        <dbReference type="EMBL" id="MBD2253374.1"/>
    </source>
</evidence>
<dbReference type="RefSeq" id="WP_190568902.1">
    <property type="nucleotide sequence ID" value="NZ_JACJQL010000030.1"/>
</dbReference>
<reference evidence="1 2" key="1">
    <citation type="journal article" date="2020" name="ISME J.">
        <title>Comparative genomics reveals insights into cyanobacterial evolution and habitat adaptation.</title>
        <authorList>
            <person name="Chen M.Y."/>
            <person name="Teng W.K."/>
            <person name="Zhao L."/>
            <person name="Hu C.X."/>
            <person name="Zhou Y.K."/>
            <person name="Han B.P."/>
            <person name="Song L.R."/>
            <person name="Shu W.S."/>
        </authorList>
    </citation>
    <scope>NUCLEOTIDE SEQUENCE [LARGE SCALE GENOMIC DNA]</scope>
    <source>
        <strain evidence="1 2">FACHB-3921</strain>
    </source>
</reference>
<dbReference type="InterPro" id="IPR006521">
    <property type="entry name" value="Tail_protein_I"/>
</dbReference>
<accession>A0ABR8BI52</accession>
<gene>
    <name evidence="1" type="ORF">H6G14_19025</name>
</gene>
<name>A0ABR8BI52_9NOSO</name>